<feature type="region of interest" description="Disordered" evidence="1">
    <location>
        <begin position="25"/>
        <end position="54"/>
    </location>
</feature>
<comment type="caution">
    <text evidence="2">The sequence shown here is derived from an EMBL/GenBank/DDBJ whole genome shotgun (WGS) entry which is preliminary data.</text>
</comment>
<name>A0AAV1TMA9_9STRA</name>
<dbReference type="EMBL" id="CAKLBY020000069">
    <property type="protein sequence ID" value="CAK7923515.1"/>
    <property type="molecule type" value="Genomic_DNA"/>
</dbReference>
<accession>A0AAV1TMA9</accession>
<evidence type="ECO:0000313" key="3">
    <source>
        <dbReference type="Proteomes" id="UP001162060"/>
    </source>
</evidence>
<protein>
    <submittedName>
        <fullName evidence="2">Uncharacterized protein</fullName>
    </submittedName>
</protein>
<gene>
    <name evidence="2" type="ORF">PM001_LOCUS8665</name>
</gene>
<dbReference type="AlphaFoldDB" id="A0AAV1TMA9"/>
<sequence>MQGVLYNPPLVHVVALGFKCAASDASVEGTNERDDEQSLRAGQRRCPTKGASHTELARLLRNT</sequence>
<evidence type="ECO:0000256" key="1">
    <source>
        <dbReference type="SAM" id="MobiDB-lite"/>
    </source>
</evidence>
<proteinExistence type="predicted"/>
<organism evidence="2 3">
    <name type="scientific">Peronospora matthiolae</name>
    <dbReference type="NCBI Taxonomy" id="2874970"/>
    <lineage>
        <taxon>Eukaryota</taxon>
        <taxon>Sar</taxon>
        <taxon>Stramenopiles</taxon>
        <taxon>Oomycota</taxon>
        <taxon>Peronosporomycetes</taxon>
        <taxon>Peronosporales</taxon>
        <taxon>Peronosporaceae</taxon>
        <taxon>Peronospora</taxon>
    </lineage>
</organism>
<evidence type="ECO:0000313" key="2">
    <source>
        <dbReference type="EMBL" id="CAK7923515.1"/>
    </source>
</evidence>
<dbReference type="Proteomes" id="UP001162060">
    <property type="component" value="Unassembled WGS sequence"/>
</dbReference>
<reference evidence="2" key="1">
    <citation type="submission" date="2024-01" db="EMBL/GenBank/DDBJ databases">
        <authorList>
            <person name="Webb A."/>
        </authorList>
    </citation>
    <scope>NUCLEOTIDE SEQUENCE</scope>
    <source>
        <strain evidence="2">Pm1</strain>
    </source>
</reference>